<dbReference type="InterPro" id="IPR007419">
    <property type="entry name" value="BFD-like_2Fe2S-bd_dom"/>
</dbReference>
<dbReference type="PRINTS" id="PR00469">
    <property type="entry name" value="PNDRDTASEII"/>
</dbReference>
<dbReference type="Proteomes" id="UP000322553">
    <property type="component" value="Chromosome"/>
</dbReference>
<dbReference type="KEGG" id="kuy:FY550_01230"/>
<dbReference type="PANTHER" id="PTHR42949:SF3">
    <property type="entry name" value="ANAEROBIC GLYCEROL-3-PHOSPHATE DEHYDROGENASE SUBUNIT B"/>
    <property type="match status" value="1"/>
</dbReference>
<organism evidence="2 3">
    <name type="scientific">Kushneria phosphatilytica</name>
    <dbReference type="NCBI Taxonomy" id="657387"/>
    <lineage>
        <taxon>Bacteria</taxon>
        <taxon>Pseudomonadati</taxon>
        <taxon>Pseudomonadota</taxon>
        <taxon>Gammaproteobacteria</taxon>
        <taxon>Oceanospirillales</taxon>
        <taxon>Halomonadaceae</taxon>
        <taxon>Kushneria</taxon>
    </lineage>
</organism>
<keyword evidence="1" id="KW-0560">Oxidoreductase</keyword>
<reference evidence="2 3" key="1">
    <citation type="submission" date="2019-08" db="EMBL/GenBank/DDBJ databases">
        <title>Complete genome sequence of Kushneria sp. YCWA18, a halophilic phosphate-solubilizing bacterium isolated from Daqiao saltern in China.</title>
        <authorList>
            <person name="Du G.-X."/>
            <person name="Qu L.-Y."/>
        </authorList>
    </citation>
    <scope>NUCLEOTIDE SEQUENCE [LARGE SCALE GENOMIC DNA]</scope>
    <source>
        <strain evidence="2 3">YCWA18</strain>
    </source>
</reference>
<dbReference type="RefSeq" id="WP_070980881.1">
    <property type="nucleotide sequence ID" value="NZ_CP043420.1"/>
</dbReference>
<dbReference type="InterPro" id="IPR023753">
    <property type="entry name" value="FAD/NAD-binding_dom"/>
</dbReference>
<dbReference type="InterPro" id="IPR017224">
    <property type="entry name" value="Opine_Oxase_asu/HCN_bsu"/>
</dbReference>
<dbReference type="PIRSF" id="PIRSF037495">
    <property type="entry name" value="Opine_OX_OoxA/HcnB"/>
    <property type="match status" value="1"/>
</dbReference>
<dbReference type="STRING" id="657387.BH688_14265"/>
<accession>A0A1S1NUM7</accession>
<dbReference type="Gene3D" id="1.10.10.1100">
    <property type="entry name" value="BFD-like [2Fe-2S]-binding domain"/>
    <property type="match status" value="1"/>
</dbReference>
<sequence>MNDPRAADEQQAVTIVGAGPAGMAAATRLARAGMRPVVLDRAMNAGGQIYRDIGTTRQRDALLGPDYVRGRALHEAFMAACTRGDIDYRPASHLWWAERGDQGCWLGILTGEYNRTLHTRRLMIAGGAMERGWPFPGWQRPGVMTAGAGQILLKQAGLIPDVPVVLAGCGPLLYLLAWQYLRAGVRPLAVLDLAGPERYRQVLAHPRRALQGRTYLYKGVRMIAALKRAGIPVHQQVTALSAEGDEHGALEAVSFTRDGVTHRLPAGLLLTHFGVVPDPQLPRALNLPQRWHDGQQCFITERNEHFEGAPGIACVGDGAAIGGARNAELEGALAATHLLLEHQATSALREEQHRLHQRWRHEQAVRPLLEALFALPDDWLERQPADTLICRCESVSRHELITAIDQGGLGPNQLKAFTRCGMGPCQGRLCGDNITRLVAGHCQQSPDQVGYLQVRPPLVSMTLGELAGEPSTDTSLHVHDG</sequence>
<dbReference type="PANTHER" id="PTHR42949">
    <property type="entry name" value="ANAEROBIC GLYCEROL-3-PHOSPHATE DEHYDROGENASE SUBUNIT B"/>
    <property type="match status" value="1"/>
</dbReference>
<dbReference type="OrthoDB" id="9801699at2"/>
<dbReference type="InterPro" id="IPR036188">
    <property type="entry name" value="FAD/NAD-bd_sf"/>
</dbReference>
<evidence type="ECO:0000256" key="1">
    <source>
        <dbReference type="ARBA" id="ARBA00023002"/>
    </source>
</evidence>
<protein>
    <submittedName>
        <fullName evidence="2">NAD(P)-binding protein</fullName>
    </submittedName>
</protein>
<dbReference type="GO" id="GO:0016491">
    <property type="term" value="F:oxidoreductase activity"/>
    <property type="evidence" value="ECO:0007669"/>
    <property type="project" value="UniProtKB-KW"/>
</dbReference>
<dbReference type="CDD" id="cd19946">
    <property type="entry name" value="GlpA-like_Fer2_BFD-like"/>
    <property type="match status" value="1"/>
</dbReference>
<dbReference type="AlphaFoldDB" id="A0A1S1NUM7"/>
<dbReference type="Pfam" id="PF04324">
    <property type="entry name" value="Fer2_BFD"/>
    <property type="match status" value="1"/>
</dbReference>
<dbReference type="InterPro" id="IPR051691">
    <property type="entry name" value="Metab_Enz_Cyan_OpOx_G3PDH"/>
</dbReference>
<proteinExistence type="predicted"/>
<evidence type="ECO:0000313" key="3">
    <source>
        <dbReference type="Proteomes" id="UP000322553"/>
    </source>
</evidence>
<dbReference type="Pfam" id="PF07992">
    <property type="entry name" value="Pyr_redox_2"/>
    <property type="match status" value="1"/>
</dbReference>
<dbReference type="PRINTS" id="PR00368">
    <property type="entry name" value="FADPNR"/>
</dbReference>
<dbReference type="InterPro" id="IPR041854">
    <property type="entry name" value="BFD-like_2Fe2S-bd_dom_sf"/>
</dbReference>
<dbReference type="EMBL" id="CP043420">
    <property type="protein sequence ID" value="QEL09889.1"/>
    <property type="molecule type" value="Genomic_DNA"/>
</dbReference>
<evidence type="ECO:0000313" key="2">
    <source>
        <dbReference type="EMBL" id="QEL09889.1"/>
    </source>
</evidence>
<name>A0A1S1NUM7_9GAMM</name>
<gene>
    <name evidence="2" type="ORF">FY550_01230</name>
</gene>
<keyword evidence="3" id="KW-1185">Reference proteome</keyword>
<dbReference type="SUPFAM" id="SSF51905">
    <property type="entry name" value="FAD/NAD(P)-binding domain"/>
    <property type="match status" value="1"/>
</dbReference>
<dbReference type="Gene3D" id="3.50.50.60">
    <property type="entry name" value="FAD/NAD(P)-binding domain"/>
    <property type="match status" value="2"/>
</dbReference>